<keyword evidence="2" id="KW-0378">Hydrolase</keyword>
<dbReference type="GO" id="GO:0005634">
    <property type="term" value="C:nucleus"/>
    <property type="evidence" value="ECO:0007669"/>
    <property type="project" value="TreeGrafter"/>
</dbReference>
<dbReference type="InterPro" id="IPR004859">
    <property type="entry name" value="Xrn1_N"/>
</dbReference>
<evidence type="ECO:0000259" key="5">
    <source>
        <dbReference type="Pfam" id="PF03159"/>
    </source>
</evidence>
<dbReference type="Pfam" id="PF03159">
    <property type="entry name" value="XRN_N"/>
    <property type="match status" value="1"/>
</dbReference>
<dbReference type="GO" id="GO:0004534">
    <property type="term" value="F:5'-3' RNA exonuclease activity"/>
    <property type="evidence" value="ECO:0007669"/>
    <property type="project" value="TreeGrafter"/>
</dbReference>
<dbReference type="InterPro" id="IPR041412">
    <property type="entry name" value="Xrn1_helical"/>
</dbReference>
<evidence type="ECO:0000313" key="7">
    <source>
        <dbReference type="EMBL" id="QHU00510.1"/>
    </source>
</evidence>
<accession>A0A6C0J6L3</accession>
<dbReference type="GO" id="GO:0003723">
    <property type="term" value="F:RNA binding"/>
    <property type="evidence" value="ECO:0007669"/>
    <property type="project" value="TreeGrafter"/>
</dbReference>
<evidence type="ECO:0000259" key="6">
    <source>
        <dbReference type="Pfam" id="PF17846"/>
    </source>
</evidence>
<evidence type="ECO:0000256" key="4">
    <source>
        <dbReference type="ARBA" id="ARBA00038299"/>
    </source>
</evidence>
<dbReference type="PANTHER" id="PTHR12341:SF7">
    <property type="entry name" value="5'-3' EXORIBONUCLEASE 1"/>
    <property type="match status" value="1"/>
</dbReference>
<keyword evidence="3" id="KW-0269">Exonuclease</keyword>
<name>A0A6C0J6L3_9ZZZZ</name>
<dbReference type="AlphaFoldDB" id="A0A6C0J6L3"/>
<evidence type="ECO:0000256" key="3">
    <source>
        <dbReference type="ARBA" id="ARBA00022839"/>
    </source>
</evidence>
<proteinExistence type="inferred from homology"/>
<dbReference type="Gene3D" id="3.40.50.12390">
    <property type="match status" value="2"/>
</dbReference>
<dbReference type="EMBL" id="MN740327">
    <property type="protein sequence ID" value="QHU00510.1"/>
    <property type="molecule type" value="Genomic_DNA"/>
</dbReference>
<keyword evidence="1" id="KW-0540">Nuclease</keyword>
<feature type="domain" description="Xrn1 N-terminal" evidence="5">
    <location>
        <begin position="1"/>
        <end position="208"/>
    </location>
</feature>
<feature type="domain" description="Xrn1 helical" evidence="6">
    <location>
        <begin position="297"/>
        <end position="383"/>
    </location>
</feature>
<evidence type="ECO:0008006" key="8">
    <source>
        <dbReference type="Google" id="ProtNLM"/>
    </source>
</evidence>
<sequence length="601" mass="70475">MGVPSLFAWWAKHYRNRILSTDYMNFYVNGSNKTKKLYLDFNGAIHPAVRTDPDLSRSDMNEAVILYLINILAYVKPDAVYIAIDGVAPAAKMAQQRDRRYKSAKESKSVRDITIKHGGDINDVSVDFNMISPGTVFMYELQMYLNNKIKTLSKPGQIWEKYTFTLNGAGIPGEGEHKIMDDIRKNRKNGINDFCLIYGLDADLLFLTNINCPDAVLVRENVQFRGRDNTEYFDDVKYPYLYLSVQELHDIVIDTLTPYTCVRKLTNLGFKNDIIRPSDVHDLCANVKWYQDTPENHHRLILDYAYICFFLGNDFIPHMPSLRIRNGSLNDIIVIYKKVCWALGSFFVNKDGKSINRLFMKEFLAELEYIEEELLEQLNITRLRSISSFNRRLEQMPPLKQELERFKYIEDRYTDTICGGTPGWNNRYYNYYHDIEYKGEKSFRKLVLPICQNFIDMTIWVLQYYQGLHSNWSKLYLYDAAPTLHNMYKYFDDLITDVIIDDDQPVSPYVQLMSILPPESSELLPGPLSVYMTDPYYNLHYMYPVSVEFVLQGNRFLYECKTKMPSIDREELHQVVDYVTSKDMLTKEELERNKIHNILLF</sequence>
<protein>
    <recommendedName>
        <fullName evidence="8">Xrn1 N-terminal domain-containing protein</fullName>
    </recommendedName>
</protein>
<evidence type="ECO:0000256" key="1">
    <source>
        <dbReference type="ARBA" id="ARBA00022722"/>
    </source>
</evidence>
<dbReference type="InterPro" id="IPR027073">
    <property type="entry name" value="5_3_exoribonuclease"/>
</dbReference>
<feature type="domain" description="Xrn1 helical" evidence="6">
    <location>
        <begin position="400"/>
        <end position="599"/>
    </location>
</feature>
<reference evidence="7" key="1">
    <citation type="journal article" date="2020" name="Nature">
        <title>Giant virus diversity and host interactions through global metagenomics.</title>
        <authorList>
            <person name="Schulz F."/>
            <person name="Roux S."/>
            <person name="Paez-Espino D."/>
            <person name="Jungbluth S."/>
            <person name="Walsh D.A."/>
            <person name="Denef V.J."/>
            <person name="McMahon K.D."/>
            <person name="Konstantinidis K.T."/>
            <person name="Eloe-Fadrosh E.A."/>
            <person name="Kyrpides N.C."/>
            <person name="Woyke T."/>
        </authorList>
    </citation>
    <scope>NUCLEOTIDE SEQUENCE</scope>
    <source>
        <strain evidence="7">GVMAG-M-3300025860-20</strain>
    </source>
</reference>
<dbReference type="Gene3D" id="1.25.40.1050">
    <property type="match status" value="1"/>
</dbReference>
<evidence type="ECO:0000256" key="2">
    <source>
        <dbReference type="ARBA" id="ARBA00022801"/>
    </source>
</evidence>
<dbReference type="Pfam" id="PF17846">
    <property type="entry name" value="XRN_M"/>
    <property type="match status" value="2"/>
</dbReference>
<organism evidence="7">
    <name type="scientific">viral metagenome</name>
    <dbReference type="NCBI Taxonomy" id="1070528"/>
    <lineage>
        <taxon>unclassified sequences</taxon>
        <taxon>metagenomes</taxon>
        <taxon>organismal metagenomes</taxon>
    </lineage>
</organism>
<dbReference type="PANTHER" id="PTHR12341">
    <property type="entry name" value="5'-&gt;3' EXORIBONUCLEASE"/>
    <property type="match status" value="1"/>
</dbReference>
<comment type="similarity">
    <text evidence="4">Belongs to the 5'-3' exonuclease family.</text>
</comment>
<dbReference type="GO" id="GO:0000956">
    <property type="term" value="P:nuclear-transcribed mRNA catabolic process"/>
    <property type="evidence" value="ECO:0007669"/>
    <property type="project" value="TreeGrafter"/>
</dbReference>